<sequence length="683" mass="77211">MRLKNSVLKLVVLLLLPIGLSAQMTQRVDGIVDVQKWISNSFAKAKVPPFSFVYNGKPSASFITKWDYKLQKMQTDDEGVIKYQVSYTDKLTGMQVKCLVSGYKDFQAVEWVLNFTNTSSKNSSVLEKVNVLDLAVNYNRPGNFNLLHANGSNAARADFSPKLTPFEPGKQQYFSPAGGRSSDDTAFPFFNVESANKAGIVLGIGWTGTWFADFVQKDTKTLWMATGMKNMKLFLYPGESIRTPSINMLFWQGDDPMAGNNKLRQYILKYHSRKINGKFAEYPLSGGFAWGDPPPCNEYSCLTADFAIAVINRYKQFNIVPEVFWLDAGWYTGSGGPDYSGGNWYTSVGNWTVDTVRFPHGLKPVSDAAHKVGSKFMLWFEPERVVAGSMFDKLHPEWMLKIPNSRQYLFDLGNKEACKWLSNYIAKMIEDNGLDYYRQDFNMHADPYWEANEEPGRTGIREIRHIEGLYAFWDFLLAKFPNLLIDNCASGGRRLDMETTSRSAPLWRTDYNYGETTGYQNHTYGLNFWLPQHGTGIYATDNYNARSSMSSAMVIGWKINSNTVTIPDMQRVIADYKAIRPYFYEDYYPLTGLGDLTGDNVWVAYQLHKKSDETGLVFAFRRGKDAPKTIVVKLSGLNPAVDYELTNANDGSKFIKSGKELKNGIELQSADAPGSILLKYKVK</sequence>
<dbReference type="Pfam" id="PF02065">
    <property type="entry name" value="Melibiase"/>
    <property type="match status" value="1"/>
</dbReference>
<evidence type="ECO:0000313" key="4">
    <source>
        <dbReference type="EMBL" id="TSJ44102.1"/>
    </source>
</evidence>
<evidence type="ECO:0000256" key="1">
    <source>
        <dbReference type="PIRNR" id="PIRNR005536"/>
    </source>
</evidence>
<dbReference type="InterPro" id="IPR013785">
    <property type="entry name" value="Aldolase_TIM"/>
</dbReference>
<comment type="caution">
    <text evidence="4">The sequence shown here is derived from an EMBL/GenBank/DDBJ whole genome shotgun (WGS) entry which is preliminary data.</text>
</comment>
<organism evidence="4 5">
    <name type="scientific">Mucilaginibacter corticis</name>
    <dbReference type="NCBI Taxonomy" id="2597670"/>
    <lineage>
        <taxon>Bacteria</taxon>
        <taxon>Pseudomonadati</taxon>
        <taxon>Bacteroidota</taxon>
        <taxon>Sphingobacteriia</taxon>
        <taxon>Sphingobacteriales</taxon>
        <taxon>Sphingobacteriaceae</taxon>
        <taxon>Mucilaginibacter</taxon>
    </lineage>
</organism>
<name>A0A556MW53_9SPHI</name>
<dbReference type="EC" id="3.2.1.22" evidence="1"/>
<dbReference type="OrthoDB" id="9779211at2"/>
<comment type="catalytic activity">
    <reaction evidence="1">
        <text>Hydrolysis of terminal, non-reducing alpha-D-galactose residues in alpha-D-galactosides, including galactose oligosaccharides, galactomannans and galactolipids.</text>
        <dbReference type="EC" id="3.2.1.22"/>
    </reaction>
</comment>
<dbReference type="CDD" id="cd14791">
    <property type="entry name" value="GH36"/>
    <property type="match status" value="1"/>
</dbReference>
<dbReference type="EMBL" id="VLPK01000001">
    <property type="protein sequence ID" value="TSJ44102.1"/>
    <property type="molecule type" value="Genomic_DNA"/>
</dbReference>
<dbReference type="Gene3D" id="2.70.98.60">
    <property type="entry name" value="alpha-galactosidase from lactobacil brevis"/>
    <property type="match status" value="1"/>
</dbReference>
<dbReference type="SUPFAM" id="SSF51445">
    <property type="entry name" value="(Trans)glycosidases"/>
    <property type="match status" value="1"/>
</dbReference>
<accession>A0A556MW53</accession>
<proteinExistence type="inferred from homology"/>
<dbReference type="GO" id="GO:0004557">
    <property type="term" value="F:alpha-galactosidase activity"/>
    <property type="evidence" value="ECO:0007669"/>
    <property type="project" value="UniProtKB-UniRule"/>
</dbReference>
<feature type="active site" description="Nucleophile" evidence="2">
    <location>
        <position position="440"/>
    </location>
</feature>
<reference evidence="4 5" key="1">
    <citation type="submission" date="2019-07" db="EMBL/GenBank/DDBJ databases">
        <authorList>
            <person name="Huq M.A."/>
        </authorList>
    </citation>
    <scope>NUCLEOTIDE SEQUENCE [LARGE SCALE GENOMIC DNA]</scope>
    <source>
        <strain evidence="4 5">MAH-19</strain>
    </source>
</reference>
<feature type="active site" description="Proton donor" evidence="2">
    <location>
        <position position="510"/>
    </location>
</feature>
<dbReference type="AlphaFoldDB" id="A0A556MW53"/>
<dbReference type="InterPro" id="IPR038417">
    <property type="entry name" value="Alpga-gal_N_sf"/>
</dbReference>
<evidence type="ECO:0000256" key="2">
    <source>
        <dbReference type="PIRSR" id="PIRSR005536-1"/>
    </source>
</evidence>
<dbReference type="Gene3D" id="3.20.20.70">
    <property type="entry name" value="Aldolase class I"/>
    <property type="match status" value="1"/>
</dbReference>
<feature type="signal peptide" evidence="3">
    <location>
        <begin position="1"/>
        <end position="22"/>
    </location>
</feature>
<keyword evidence="1" id="KW-0378">Hydrolase</keyword>
<dbReference type="InterPro" id="IPR017853">
    <property type="entry name" value="GH"/>
</dbReference>
<dbReference type="PIRSF" id="PIRSF005536">
    <property type="entry name" value="Agal"/>
    <property type="match status" value="1"/>
</dbReference>
<gene>
    <name evidence="4" type="ORF">FO440_07985</name>
</gene>
<feature type="chain" id="PRO_5022037811" description="Alpha-galactosidase" evidence="3">
    <location>
        <begin position="23"/>
        <end position="683"/>
    </location>
</feature>
<dbReference type="InterPro" id="IPR002252">
    <property type="entry name" value="Glyco_hydro_36"/>
</dbReference>
<evidence type="ECO:0000313" key="5">
    <source>
        <dbReference type="Proteomes" id="UP000318733"/>
    </source>
</evidence>
<keyword evidence="5" id="KW-1185">Reference proteome</keyword>
<evidence type="ECO:0000256" key="3">
    <source>
        <dbReference type="SAM" id="SignalP"/>
    </source>
</evidence>
<dbReference type="Proteomes" id="UP000318733">
    <property type="component" value="Unassembled WGS sequence"/>
</dbReference>
<dbReference type="RefSeq" id="WP_144247666.1">
    <property type="nucleotide sequence ID" value="NZ_VLPK01000001.1"/>
</dbReference>
<keyword evidence="3" id="KW-0732">Signal</keyword>
<dbReference type="PRINTS" id="PR00743">
    <property type="entry name" value="GLHYDRLASE36"/>
</dbReference>
<keyword evidence="1" id="KW-0326">Glycosidase</keyword>
<dbReference type="GO" id="GO:0016052">
    <property type="term" value="P:carbohydrate catabolic process"/>
    <property type="evidence" value="ECO:0007669"/>
    <property type="project" value="InterPro"/>
</dbReference>
<protein>
    <recommendedName>
        <fullName evidence="1">Alpha-galactosidase</fullName>
        <ecNumber evidence="1">3.2.1.22</ecNumber>
    </recommendedName>
</protein>
<comment type="similarity">
    <text evidence="1">Belongs to the glycosyl hydrolase.</text>
</comment>